<feature type="transmembrane region" description="Helical" evidence="7">
    <location>
        <begin position="88"/>
        <end position="113"/>
    </location>
</feature>
<keyword evidence="4 7" id="KW-0812">Transmembrane</keyword>
<protein>
    <submittedName>
        <fullName evidence="8">YeiH family putative sulfate export transporter</fullName>
    </submittedName>
</protein>
<accession>A0A1S1X8A5</accession>
<evidence type="ECO:0000313" key="9">
    <source>
        <dbReference type="EMBL" id="PRP72127.1"/>
    </source>
</evidence>
<name>A0A1S1X8A5_9NEIS</name>
<organism evidence="9 10">
    <name type="scientific">Chromobacterium amazonense</name>
    <dbReference type="NCBI Taxonomy" id="1382803"/>
    <lineage>
        <taxon>Bacteria</taxon>
        <taxon>Pseudomonadati</taxon>
        <taxon>Pseudomonadota</taxon>
        <taxon>Betaproteobacteria</taxon>
        <taxon>Neisseriales</taxon>
        <taxon>Chromobacteriaceae</taxon>
        <taxon>Chromobacterium</taxon>
    </lineage>
</organism>
<feature type="transmembrane region" description="Helical" evidence="7">
    <location>
        <begin position="316"/>
        <end position="340"/>
    </location>
</feature>
<dbReference type="InterPro" id="IPR018383">
    <property type="entry name" value="UPF0324_pro"/>
</dbReference>
<dbReference type="PANTHER" id="PTHR30106">
    <property type="entry name" value="INNER MEMBRANE PROTEIN YEIH-RELATED"/>
    <property type="match status" value="1"/>
</dbReference>
<dbReference type="InterPro" id="IPR004630">
    <property type="entry name" value="UPF0324_YeiH-like"/>
</dbReference>
<comment type="caution">
    <text evidence="9">The sequence shown here is derived from an EMBL/GenBank/DDBJ whole genome shotgun (WGS) entry which is preliminary data.</text>
</comment>
<dbReference type="Pfam" id="PF03601">
    <property type="entry name" value="Cons_hypoth698"/>
    <property type="match status" value="1"/>
</dbReference>
<feature type="transmembrane region" description="Helical" evidence="7">
    <location>
        <begin position="279"/>
        <end position="304"/>
    </location>
</feature>
<evidence type="ECO:0000256" key="4">
    <source>
        <dbReference type="ARBA" id="ARBA00022692"/>
    </source>
</evidence>
<evidence type="ECO:0000256" key="3">
    <source>
        <dbReference type="ARBA" id="ARBA00022475"/>
    </source>
</evidence>
<evidence type="ECO:0000313" key="11">
    <source>
        <dbReference type="Proteomes" id="UP001224516"/>
    </source>
</evidence>
<dbReference type="Proteomes" id="UP001224516">
    <property type="component" value="Unassembled WGS sequence"/>
</dbReference>
<dbReference type="NCBIfam" id="TIGR00698">
    <property type="entry name" value="YeiH family putative sulfate export transporter"/>
    <property type="match status" value="1"/>
</dbReference>
<keyword evidence="11" id="KW-1185">Reference proteome</keyword>
<evidence type="ECO:0000256" key="7">
    <source>
        <dbReference type="SAM" id="Phobius"/>
    </source>
</evidence>
<feature type="transmembrane region" description="Helical" evidence="7">
    <location>
        <begin position="223"/>
        <end position="241"/>
    </location>
</feature>
<feature type="transmembrane region" description="Helical" evidence="7">
    <location>
        <begin position="34"/>
        <end position="53"/>
    </location>
</feature>
<dbReference type="EMBL" id="JAVFJF020000002">
    <property type="protein sequence ID" value="MEJ8673352.1"/>
    <property type="molecule type" value="Genomic_DNA"/>
</dbReference>
<keyword evidence="5 7" id="KW-1133">Transmembrane helix</keyword>
<keyword evidence="3" id="KW-1003">Cell membrane</keyword>
<comment type="similarity">
    <text evidence="2">Belongs to the UPF0324 family.</text>
</comment>
<evidence type="ECO:0000256" key="1">
    <source>
        <dbReference type="ARBA" id="ARBA00004651"/>
    </source>
</evidence>
<evidence type="ECO:0000256" key="5">
    <source>
        <dbReference type="ARBA" id="ARBA00022989"/>
    </source>
</evidence>
<evidence type="ECO:0000256" key="6">
    <source>
        <dbReference type="ARBA" id="ARBA00023136"/>
    </source>
</evidence>
<gene>
    <name evidence="9" type="ORF">BUE93_03045</name>
    <name evidence="8" type="ORF">QCL97_001325</name>
</gene>
<feature type="transmembrane region" description="Helical" evidence="7">
    <location>
        <begin position="125"/>
        <end position="142"/>
    </location>
</feature>
<dbReference type="EMBL" id="MTBD01000005">
    <property type="protein sequence ID" value="PRP72127.1"/>
    <property type="molecule type" value="Genomic_DNA"/>
</dbReference>
<reference evidence="9 10" key="1">
    <citation type="submission" date="2017-01" db="EMBL/GenBank/DDBJ databases">
        <title>New insights into the genetic diversity of Chromobacterium isolated from tropical freshwater lake.</title>
        <authorList>
            <person name="Santos A.B."/>
            <person name="Nascimento A.M."/>
            <person name="Da Silva P.C."/>
        </authorList>
    </citation>
    <scope>NUCLEOTIDE SEQUENCE [LARGE SCALE GENOMIC DNA]</scope>
    <source>
        <strain evidence="9 10">56AF</strain>
    </source>
</reference>
<evidence type="ECO:0000313" key="8">
    <source>
        <dbReference type="EMBL" id="MEJ8673352.1"/>
    </source>
</evidence>
<keyword evidence="6 7" id="KW-0472">Membrane</keyword>
<dbReference type="Proteomes" id="UP000239469">
    <property type="component" value="Unassembled WGS sequence"/>
</dbReference>
<evidence type="ECO:0000313" key="10">
    <source>
        <dbReference type="Proteomes" id="UP000239469"/>
    </source>
</evidence>
<proteinExistence type="inferred from homology"/>
<evidence type="ECO:0000256" key="2">
    <source>
        <dbReference type="ARBA" id="ARBA00007977"/>
    </source>
</evidence>
<sequence>MTNYRNIIPGLALSLGLAGAAIWAADLPAMKSLGFSALTIAIVGGMIIGNTVYRFIAVPSHQGIAFSKQKLLRAGIILFGFKLTFQDIAAVGFSGVLIDALVLTSTFFLAFWLGRKKLGLDEQSVILIGAGSSICGAAAILATEPVLKAHAEKVAVAVATVVVFGTAAMFLWPVMFEAVRHLGITEFSYGLFAGSTIHEVAQAVAAGKSVSDAAMNTAVITKMIRVMMLAPFLIALSSWIAKKHRGNTHEKTGISIPWFAVAFLAVAGFNSFSLLPHTLVQQIIALDNLLLAAAMGALGITTHVSAIRQAGAKPMLLASALFGWLIIGGGLINMGVLSLLR</sequence>
<dbReference type="GO" id="GO:0005886">
    <property type="term" value="C:plasma membrane"/>
    <property type="evidence" value="ECO:0007669"/>
    <property type="project" value="UniProtKB-SubCell"/>
</dbReference>
<dbReference type="PANTHER" id="PTHR30106:SF2">
    <property type="entry name" value="UPF0324 INNER MEMBRANE PROTEIN YEIH"/>
    <property type="match status" value="1"/>
</dbReference>
<reference evidence="8 11" key="2">
    <citation type="submission" date="2023-12" db="EMBL/GenBank/DDBJ databases">
        <title>Evaluation and characterization of a potential secondary metabolite violacein from indigenous Chromobacterium amazonense SAM215.</title>
        <authorList>
            <person name="Tarafdar M.R."/>
            <person name="Abedin S.M."/>
            <person name="Atiqua A."/>
            <person name="Saha A."/>
            <person name="Khan S.N."/>
        </authorList>
    </citation>
    <scope>NUCLEOTIDE SEQUENCE [LARGE SCALE GENOMIC DNA]</scope>
    <source>
        <strain evidence="8 11">SAM215</strain>
    </source>
</reference>
<dbReference type="RefSeq" id="WP_071109890.1">
    <property type="nucleotide sequence ID" value="NZ_CAWMOE010000027.1"/>
</dbReference>
<comment type="subcellular location">
    <subcellularLocation>
        <location evidence="1">Cell membrane</location>
        <topology evidence="1">Multi-pass membrane protein</topology>
    </subcellularLocation>
</comment>
<dbReference type="OrthoDB" id="9805703at2"/>
<feature type="transmembrane region" description="Helical" evidence="7">
    <location>
        <begin position="253"/>
        <end position="273"/>
    </location>
</feature>
<dbReference type="AlphaFoldDB" id="A0A1S1X8A5"/>
<feature type="transmembrane region" description="Helical" evidence="7">
    <location>
        <begin position="154"/>
        <end position="172"/>
    </location>
</feature>